<proteinExistence type="predicted"/>
<evidence type="ECO:0000256" key="1">
    <source>
        <dbReference type="SAM" id="Phobius"/>
    </source>
</evidence>
<keyword evidence="1" id="KW-1133">Transmembrane helix</keyword>
<dbReference type="Gene3D" id="3.60.21.10">
    <property type="match status" value="1"/>
</dbReference>
<gene>
    <name evidence="3" type="ORF">AEA09_16935</name>
</gene>
<dbReference type="CDD" id="cd07385">
    <property type="entry name" value="MPP_YkuE_C"/>
    <property type="match status" value="1"/>
</dbReference>
<dbReference type="PANTHER" id="PTHR31302">
    <property type="entry name" value="TRANSMEMBRANE PROTEIN WITH METALLOPHOSPHOESTERASE DOMAIN-RELATED"/>
    <property type="match status" value="1"/>
</dbReference>
<evidence type="ECO:0000259" key="2">
    <source>
        <dbReference type="Pfam" id="PF00149"/>
    </source>
</evidence>
<dbReference type="Proteomes" id="UP000050668">
    <property type="component" value="Unassembled WGS sequence"/>
</dbReference>
<comment type="caution">
    <text evidence="3">The sequence shown here is derived from an EMBL/GenBank/DDBJ whole genome shotgun (WGS) entry which is preliminary data.</text>
</comment>
<keyword evidence="1" id="KW-0812">Transmembrane</keyword>
<evidence type="ECO:0000313" key="3">
    <source>
        <dbReference type="EMBL" id="KOS66431.1"/>
    </source>
</evidence>
<dbReference type="RefSeq" id="WP_053585125.1">
    <property type="nucleotide sequence ID" value="NZ_LGRV01000007.1"/>
</dbReference>
<dbReference type="PANTHER" id="PTHR31302:SF0">
    <property type="entry name" value="TRANSMEMBRANE PROTEIN WITH METALLOPHOSPHOESTERASE DOMAIN"/>
    <property type="match status" value="1"/>
</dbReference>
<keyword evidence="4" id="KW-1185">Reference proteome</keyword>
<accession>A0ABR5JWP9</accession>
<feature type="transmembrane region" description="Helical" evidence="1">
    <location>
        <begin position="70"/>
        <end position="91"/>
    </location>
</feature>
<dbReference type="InterPro" id="IPR051158">
    <property type="entry name" value="Metallophosphoesterase_sf"/>
</dbReference>
<keyword evidence="1" id="KW-0472">Membrane</keyword>
<dbReference type="InterPro" id="IPR029052">
    <property type="entry name" value="Metallo-depent_PP-like"/>
</dbReference>
<dbReference type="Pfam" id="PF00149">
    <property type="entry name" value="Metallophos"/>
    <property type="match status" value="1"/>
</dbReference>
<dbReference type="SUPFAM" id="SSF56300">
    <property type="entry name" value="Metallo-dependent phosphatases"/>
    <property type="match status" value="1"/>
</dbReference>
<dbReference type="EMBL" id="LGRV01000007">
    <property type="protein sequence ID" value="KOS66431.1"/>
    <property type="molecule type" value="Genomic_DNA"/>
</dbReference>
<dbReference type="InterPro" id="IPR004843">
    <property type="entry name" value="Calcineurin-like_PHP"/>
</dbReference>
<reference evidence="4" key="1">
    <citation type="submission" date="2015-07" db="EMBL/GenBank/DDBJ databases">
        <title>Fjat-14205 dsm 2895.</title>
        <authorList>
            <person name="Liu B."/>
            <person name="Wang J."/>
            <person name="Zhu Y."/>
            <person name="Liu G."/>
            <person name="Chen Q."/>
            <person name="Chen Z."/>
            <person name="Lan J."/>
            <person name="Che J."/>
            <person name="Ge C."/>
            <person name="Shi H."/>
            <person name="Pan Z."/>
            <person name="Liu X."/>
        </authorList>
    </citation>
    <scope>NUCLEOTIDE SEQUENCE [LARGE SCALE GENOMIC DNA]</scope>
    <source>
        <strain evidence="4">DSM 25560</strain>
    </source>
</reference>
<feature type="transmembrane region" description="Helical" evidence="1">
    <location>
        <begin position="97"/>
        <end position="120"/>
    </location>
</feature>
<sequence>MAKVLIGILVVGIYSALTFYLGWNAKNWLVAMGWFHNPIIFWIVLYIMSFSIVIGRIHESLRIFSVIGNYWMFIFQYGLLLCLIAQLTIWLTPFKDVQLVGSIAVAVLVVLFIVGSYFAYSPVVRNLAVTMDKKDSELTSMRVVVASDFHLGVLSNKKHLQRFVNLSNEAKPDVVFLAGDLVDDDPKWFVEDGMAEVMKQLTSTYGVYGVLGNHEYYGKKIPEFVEEMDRAGVKILRDETIQIEKSFVITGQEDITNNERQQLKALKSENNLPWFVMNHTPNDLVTPAQEGVDFHMSGHTHKGQMWPNHFITARVFELDHGYKLKEQMHTLVSSGFGFWGPPIRLGSRSELWVVDITFQ</sequence>
<name>A0ABR5JWP9_9BACI</name>
<protein>
    <submittedName>
        <fullName evidence="3">Phosphoesterase</fullName>
    </submittedName>
</protein>
<evidence type="ECO:0000313" key="4">
    <source>
        <dbReference type="Proteomes" id="UP000050668"/>
    </source>
</evidence>
<organism evidence="3 4">
    <name type="scientific">Lysinibacillus contaminans</name>
    <dbReference type="NCBI Taxonomy" id="1293441"/>
    <lineage>
        <taxon>Bacteria</taxon>
        <taxon>Bacillati</taxon>
        <taxon>Bacillota</taxon>
        <taxon>Bacilli</taxon>
        <taxon>Bacillales</taxon>
        <taxon>Bacillaceae</taxon>
        <taxon>Lysinibacillus</taxon>
    </lineage>
</organism>
<feature type="domain" description="Calcineurin-like phosphoesterase" evidence="2">
    <location>
        <begin position="141"/>
        <end position="302"/>
    </location>
</feature>
<feature type="transmembrane region" description="Helical" evidence="1">
    <location>
        <begin position="39"/>
        <end position="58"/>
    </location>
</feature>